<dbReference type="AlphaFoldDB" id="A0A817R539"/>
<gene>
    <name evidence="1" type="ORF">LUA448_LOCUS4254</name>
</gene>
<dbReference type="InterPro" id="IPR011042">
    <property type="entry name" value="6-blade_b-propeller_TolB-like"/>
</dbReference>
<evidence type="ECO:0000313" key="2">
    <source>
        <dbReference type="Proteomes" id="UP000663833"/>
    </source>
</evidence>
<dbReference type="Proteomes" id="UP000663833">
    <property type="component" value="Unassembled WGS sequence"/>
</dbReference>
<dbReference type="SUPFAM" id="SSF101898">
    <property type="entry name" value="NHL repeat"/>
    <property type="match status" value="1"/>
</dbReference>
<protein>
    <submittedName>
        <fullName evidence="1">Uncharacterized protein</fullName>
    </submittedName>
</protein>
<evidence type="ECO:0000313" key="1">
    <source>
        <dbReference type="EMBL" id="CAF3240691.1"/>
    </source>
</evidence>
<proteinExistence type="predicted"/>
<comment type="caution">
    <text evidence="1">The sequence shown here is derived from an EMBL/GenBank/DDBJ whole genome shotgun (WGS) entry which is preliminary data.</text>
</comment>
<sequence length="187" mass="20336">MLSGSYCLHLSTLVTSCTPGSSWNSTGITIAGVTGVLGTNSTLLSYVNDVGIDIFSNIYVADANNQRIQRFALNATVGQTVAGVVSTIGSAATLFNYPRAIFVLSSTLFVSDLYNYRIQKFTYNTSTGVTFAGGNMKFSIEINGRFLFTEPLNLSWFVLLIFSEQTSLIVLQIYILLKIILLLELAV</sequence>
<accession>A0A817R539</accession>
<reference evidence="1" key="1">
    <citation type="submission" date="2021-02" db="EMBL/GenBank/DDBJ databases">
        <authorList>
            <person name="Nowell W R."/>
        </authorList>
    </citation>
    <scope>NUCLEOTIDE SEQUENCE</scope>
</reference>
<dbReference type="Gene3D" id="2.120.10.30">
    <property type="entry name" value="TolB, C-terminal domain"/>
    <property type="match status" value="1"/>
</dbReference>
<organism evidence="1 2">
    <name type="scientific">Rotaria socialis</name>
    <dbReference type="NCBI Taxonomy" id="392032"/>
    <lineage>
        <taxon>Eukaryota</taxon>
        <taxon>Metazoa</taxon>
        <taxon>Spiralia</taxon>
        <taxon>Gnathifera</taxon>
        <taxon>Rotifera</taxon>
        <taxon>Eurotatoria</taxon>
        <taxon>Bdelloidea</taxon>
        <taxon>Philodinida</taxon>
        <taxon>Philodinidae</taxon>
        <taxon>Rotaria</taxon>
    </lineage>
</organism>
<dbReference type="EMBL" id="CAJNYD010000276">
    <property type="protein sequence ID" value="CAF3240691.1"/>
    <property type="molecule type" value="Genomic_DNA"/>
</dbReference>
<name>A0A817R539_9BILA</name>